<gene>
    <name evidence="5" type="ORF">CDV56_103370</name>
</gene>
<dbReference type="VEuPathDB" id="FungiDB:CDV56_103370"/>
<dbReference type="InterPro" id="IPR051209">
    <property type="entry name" value="FAD-bind_Monooxygenase_sf"/>
</dbReference>
<dbReference type="SUPFAM" id="SSF51905">
    <property type="entry name" value="FAD/NAD(P)-binding domain"/>
    <property type="match status" value="2"/>
</dbReference>
<dbReference type="InterPro" id="IPR036188">
    <property type="entry name" value="FAD/NAD-bd_sf"/>
</dbReference>
<dbReference type="GeneID" id="38125344"/>
<keyword evidence="4" id="KW-0274">FAD</keyword>
<evidence type="ECO:0000256" key="4">
    <source>
        <dbReference type="ARBA" id="ARBA00022827"/>
    </source>
</evidence>
<protein>
    <submittedName>
        <fullName evidence="5">Uncharacterized protein</fullName>
    </submittedName>
</protein>
<dbReference type="PANTHER" id="PTHR42877:SF5">
    <property type="entry name" value="L-ORNITHINE N(5)-MONOOXYGENASE-RELATED"/>
    <property type="match status" value="1"/>
</dbReference>
<comment type="similarity">
    <text evidence="2">Belongs to the FAD-binding monooxygenase family.</text>
</comment>
<dbReference type="AlphaFoldDB" id="A0A397G9F7"/>
<accession>A0A397G9F7</accession>
<proteinExistence type="inferred from homology"/>
<reference evidence="5" key="1">
    <citation type="submission" date="2018-08" db="EMBL/GenBank/DDBJ databases">
        <title>Draft genome sequence of azole-resistant Aspergillus thermomutatus (Neosartorya pseudofischeri) strain HMR AF 39, isolated from a human nasal aspirate.</title>
        <authorList>
            <person name="Parent-Michaud M."/>
            <person name="Dufresne P.J."/>
            <person name="Fournier E."/>
            <person name="Martineau C."/>
            <person name="Moreira S."/>
            <person name="Perkins V."/>
            <person name="De Repentigny L."/>
            <person name="Dufresne S.F."/>
        </authorList>
    </citation>
    <scope>NUCLEOTIDE SEQUENCE [LARGE SCALE GENOMIC DNA]</scope>
    <source>
        <strain evidence="5">HMR AF 39</strain>
    </source>
</reference>
<evidence type="ECO:0000256" key="2">
    <source>
        <dbReference type="ARBA" id="ARBA00010139"/>
    </source>
</evidence>
<dbReference type="Gene3D" id="3.50.50.60">
    <property type="entry name" value="FAD/NAD(P)-binding domain"/>
    <property type="match status" value="3"/>
</dbReference>
<dbReference type="STRING" id="41047.A0A397G9F7"/>
<comment type="cofactor">
    <cofactor evidence="1">
        <name>FAD</name>
        <dbReference type="ChEBI" id="CHEBI:57692"/>
    </cofactor>
</comment>
<dbReference type="EMBL" id="NKHU02000315">
    <property type="protein sequence ID" value="RHZ44730.1"/>
    <property type="molecule type" value="Genomic_DNA"/>
</dbReference>
<organism evidence="5 6">
    <name type="scientific">Aspergillus thermomutatus</name>
    <name type="common">Neosartorya pseudofischeri</name>
    <dbReference type="NCBI Taxonomy" id="41047"/>
    <lineage>
        <taxon>Eukaryota</taxon>
        <taxon>Fungi</taxon>
        <taxon>Dikarya</taxon>
        <taxon>Ascomycota</taxon>
        <taxon>Pezizomycotina</taxon>
        <taxon>Eurotiomycetes</taxon>
        <taxon>Eurotiomycetidae</taxon>
        <taxon>Eurotiales</taxon>
        <taxon>Aspergillaceae</taxon>
        <taxon>Aspergillus</taxon>
        <taxon>Aspergillus subgen. Fumigati</taxon>
    </lineage>
</organism>
<evidence type="ECO:0000313" key="5">
    <source>
        <dbReference type="EMBL" id="RHZ44730.1"/>
    </source>
</evidence>
<evidence type="ECO:0000313" key="6">
    <source>
        <dbReference type="Proteomes" id="UP000215305"/>
    </source>
</evidence>
<dbReference type="PANTHER" id="PTHR42877">
    <property type="entry name" value="L-ORNITHINE N(5)-MONOOXYGENASE-RELATED"/>
    <property type="match status" value="1"/>
</dbReference>
<keyword evidence="3" id="KW-0285">Flavoprotein</keyword>
<dbReference type="RefSeq" id="XP_026610465.1">
    <property type="nucleotide sequence ID" value="XM_026756989.1"/>
</dbReference>
<dbReference type="OrthoDB" id="74360at2759"/>
<dbReference type="Proteomes" id="UP000215305">
    <property type="component" value="Unassembled WGS sequence"/>
</dbReference>
<name>A0A397G9F7_ASPTH</name>
<keyword evidence="6" id="KW-1185">Reference proteome</keyword>
<sequence length="722" mass="80282">MPSMSLAKENCILKSLLESIGFDSLSLEGYLRGAPFDGLQVPFKSDFIAPAGPVTDVGFGGLELGLMPTDQLDALATGEPISSTQNIGLVSPDASDLSYSAPTLGANEISLDILNSQPPIWDTELLMTEDPAGIPHVVDGEISRPANSVNGETTLCSVAFHLIIQCNRMGKDVLELETKLRYGYRMPAVPGEGCRVDNGTLLAALVELVSEPGIGICAAVNLQKQYPHATFGVFEKHHRIGGTWAKNTYPGLRCDIPSKMEVSDVGILTTTPALQLYSYSFAPNPDWSSTYASQPEILAYIERVATRHRIPERIHLQQECLSACWREDDYIWEVHFKDCASGTLYTTECRVLITSIGFLDIPRGPDGIIGSAEFQGSVFHSASWDHNVDFEGRNVVVIGNGCSANQFIPWLLKHTGLSKLTQVVRSAHWIAPKTDRIIGPKEKWLLSHIPWLLKTRRWLLAAKFDLAFAAFRKTILGRFLRTHLEASFKRYMQRAAPAKYHSLLIPAFTFGAKRPVLDHGYLGILHDSRVDLRLSESIRVSGPYSLATDDGQEIPAEILILANGFRTQSLITPMKIQGRDGSLISDAWHKDGRYPSAYMGVTVPSFPNFFMITGPNTLPSGHSTLFGIECSVEYIMRVLQPLFSHDKRGGRRWIDVRAAAHEAYNTNIQHRLDGLIYSADVRNWYVDARTGRNTLVWPGTQTEFWLTRCVWPVRWEDYAVGY</sequence>
<comment type="caution">
    <text evidence="5">The sequence shown here is derived from an EMBL/GenBank/DDBJ whole genome shotgun (WGS) entry which is preliminary data.</text>
</comment>
<evidence type="ECO:0000256" key="3">
    <source>
        <dbReference type="ARBA" id="ARBA00022630"/>
    </source>
</evidence>
<evidence type="ECO:0000256" key="1">
    <source>
        <dbReference type="ARBA" id="ARBA00001974"/>
    </source>
</evidence>